<dbReference type="InterPro" id="IPR052355">
    <property type="entry name" value="CENP-V-like"/>
</dbReference>
<evidence type="ECO:0000256" key="2">
    <source>
        <dbReference type="ARBA" id="ARBA00022723"/>
    </source>
</evidence>
<feature type="region of interest" description="Disordered" evidence="4">
    <location>
        <begin position="1"/>
        <end position="25"/>
    </location>
</feature>
<name>A0A8E2EFH2_9PEZI</name>
<evidence type="ECO:0000256" key="4">
    <source>
        <dbReference type="SAM" id="MobiDB-lite"/>
    </source>
</evidence>
<protein>
    <recommendedName>
        <fullName evidence="5">CENP-V/GFA domain-containing protein</fullName>
    </recommendedName>
</protein>
<dbReference type="PROSITE" id="PS51891">
    <property type="entry name" value="CENP_V_GFA"/>
    <property type="match status" value="1"/>
</dbReference>
<dbReference type="Gene3D" id="2.170.150.70">
    <property type="match status" value="1"/>
</dbReference>
<sequence length="145" mass="15591">MSSTPPLTTSDTTPQTTSTATPPSTTYPASCHCGAITYTVTTPPLSDPSSTVSNCNCSICARNGYLFIYVPIADIKFESGEDAMTSYKFGKERIAHQFCPVCGTSLFGKCVDPTFFPGMVAVNVRAFKDMDLTSLKKRDIDGKSM</sequence>
<dbReference type="InterPro" id="IPR006913">
    <property type="entry name" value="CENP-V/GFA"/>
</dbReference>
<dbReference type="OrthoDB" id="2993351at2759"/>
<dbReference type="AlphaFoldDB" id="A0A8E2EFH2"/>
<gene>
    <name evidence="6" type="ORF">K432DRAFT_197851</name>
</gene>
<keyword evidence="2" id="KW-0479">Metal-binding</keyword>
<keyword evidence="3" id="KW-0862">Zinc</keyword>
<reference evidence="6 7" key="1">
    <citation type="journal article" date="2016" name="Nat. Commun.">
        <title>Ectomycorrhizal ecology is imprinted in the genome of the dominant symbiotic fungus Cenococcum geophilum.</title>
        <authorList>
            <consortium name="DOE Joint Genome Institute"/>
            <person name="Peter M."/>
            <person name="Kohler A."/>
            <person name="Ohm R.A."/>
            <person name="Kuo A."/>
            <person name="Krutzmann J."/>
            <person name="Morin E."/>
            <person name="Arend M."/>
            <person name="Barry K.W."/>
            <person name="Binder M."/>
            <person name="Choi C."/>
            <person name="Clum A."/>
            <person name="Copeland A."/>
            <person name="Grisel N."/>
            <person name="Haridas S."/>
            <person name="Kipfer T."/>
            <person name="LaButti K."/>
            <person name="Lindquist E."/>
            <person name="Lipzen A."/>
            <person name="Maire R."/>
            <person name="Meier B."/>
            <person name="Mihaltcheva S."/>
            <person name="Molinier V."/>
            <person name="Murat C."/>
            <person name="Poggeler S."/>
            <person name="Quandt C.A."/>
            <person name="Sperisen C."/>
            <person name="Tritt A."/>
            <person name="Tisserant E."/>
            <person name="Crous P.W."/>
            <person name="Henrissat B."/>
            <person name="Nehls U."/>
            <person name="Egli S."/>
            <person name="Spatafora J.W."/>
            <person name="Grigoriev I.V."/>
            <person name="Martin F.M."/>
        </authorList>
    </citation>
    <scope>NUCLEOTIDE SEQUENCE [LARGE SCALE GENOMIC DNA]</scope>
    <source>
        <strain evidence="6 7">CBS 459.81</strain>
    </source>
</reference>
<feature type="domain" description="CENP-V/GFA" evidence="5">
    <location>
        <begin position="27"/>
        <end position="145"/>
    </location>
</feature>
<dbReference type="PANTHER" id="PTHR28620:SF1">
    <property type="entry name" value="CENP-V_GFA DOMAIN-CONTAINING PROTEIN"/>
    <property type="match status" value="1"/>
</dbReference>
<evidence type="ECO:0000256" key="3">
    <source>
        <dbReference type="ARBA" id="ARBA00022833"/>
    </source>
</evidence>
<dbReference type="GO" id="GO:0016846">
    <property type="term" value="F:carbon-sulfur lyase activity"/>
    <property type="evidence" value="ECO:0007669"/>
    <property type="project" value="InterPro"/>
</dbReference>
<organism evidence="6 7">
    <name type="scientific">Lepidopterella palustris CBS 459.81</name>
    <dbReference type="NCBI Taxonomy" id="1314670"/>
    <lineage>
        <taxon>Eukaryota</taxon>
        <taxon>Fungi</taxon>
        <taxon>Dikarya</taxon>
        <taxon>Ascomycota</taxon>
        <taxon>Pezizomycotina</taxon>
        <taxon>Dothideomycetes</taxon>
        <taxon>Pleosporomycetidae</taxon>
        <taxon>Mytilinidiales</taxon>
        <taxon>Argynnaceae</taxon>
        <taxon>Lepidopterella</taxon>
    </lineage>
</organism>
<dbReference type="SUPFAM" id="SSF51316">
    <property type="entry name" value="Mss4-like"/>
    <property type="match status" value="1"/>
</dbReference>
<evidence type="ECO:0000313" key="7">
    <source>
        <dbReference type="Proteomes" id="UP000250266"/>
    </source>
</evidence>
<evidence type="ECO:0000256" key="1">
    <source>
        <dbReference type="ARBA" id="ARBA00005495"/>
    </source>
</evidence>
<dbReference type="EMBL" id="KV744871">
    <property type="protein sequence ID" value="OCK83050.1"/>
    <property type="molecule type" value="Genomic_DNA"/>
</dbReference>
<dbReference type="InterPro" id="IPR011057">
    <property type="entry name" value="Mss4-like_sf"/>
</dbReference>
<accession>A0A8E2EFH2</accession>
<comment type="similarity">
    <text evidence="1">Belongs to the Gfa family.</text>
</comment>
<proteinExistence type="inferred from homology"/>
<evidence type="ECO:0000313" key="6">
    <source>
        <dbReference type="EMBL" id="OCK83050.1"/>
    </source>
</evidence>
<dbReference type="Pfam" id="PF04828">
    <property type="entry name" value="GFA"/>
    <property type="match status" value="1"/>
</dbReference>
<dbReference type="Proteomes" id="UP000250266">
    <property type="component" value="Unassembled WGS sequence"/>
</dbReference>
<keyword evidence="7" id="KW-1185">Reference proteome</keyword>
<dbReference type="PANTHER" id="PTHR28620">
    <property type="entry name" value="CENTROMERE PROTEIN V"/>
    <property type="match status" value="1"/>
</dbReference>
<dbReference type="GO" id="GO:0046872">
    <property type="term" value="F:metal ion binding"/>
    <property type="evidence" value="ECO:0007669"/>
    <property type="project" value="UniProtKB-KW"/>
</dbReference>
<evidence type="ECO:0000259" key="5">
    <source>
        <dbReference type="PROSITE" id="PS51891"/>
    </source>
</evidence>